<comment type="caution">
    <text evidence="1">The sequence shown here is derived from an EMBL/GenBank/DDBJ whole genome shotgun (WGS) entry which is preliminary data.</text>
</comment>
<evidence type="ECO:0000313" key="2">
    <source>
        <dbReference type="Proteomes" id="UP001642360"/>
    </source>
</evidence>
<dbReference type="AlphaFoldDB" id="A0ABC8U7B0"/>
<protein>
    <submittedName>
        <fullName evidence="1">Uncharacterized protein</fullName>
    </submittedName>
</protein>
<organism evidence="1 2">
    <name type="scientific">Ilex paraguariensis</name>
    <name type="common">yerba mate</name>
    <dbReference type="NCBI Taxonomy" id="185542"/>
    <lineage>
        <taxon>Eukaryota</taxon>
        <taxon>Viridiplantae</taxon>
        <taxon>Streptophyta</taxon>
        <taxon>Embryophyta</taxon>
        <taxon>Tracheophyta</taxon>
        <taxon>Spermatophyta</taxon>
        <taxon>Magnoliopsida</taxon>
        <taxon>eudicotyledons</taxon>
        <taxon>Gunneridae</taxon>
        <taxon>Pentapetalae</taxon>
        <taxon>asterids</taxon>
        <taxon>campanulids</taxon>
        <taxon>Aquifoliales</taxon>
        <taxon>Aquifoliaceae</taxon>
        <taxon>Ilex</taxon>
    </lineage>
</organism>
<sequence length="76" mass="8542">MATESDIQDSTKVHDKLQGADVNTDIGIQITKQDCTANNFAVYAEEETKECGSCEKEKEPDEEVYMTYLSSCYLVH</sequence>
<accession>A0ABC8U7B0</accession>
<dbReference type="Proteomes" id="UP001642360">
    <property type="component" value="Unassembled WGS sequence"/>
</dbReference>
<reference evidence="1 2" key="1">
    <citation type="submission" date="2024-02" db="EMBL/GenBank/DDBJ databases">
        <authorList>
            <person name="Vignale AGUSTIN F."/>
            <person name="Sosa J E."/>
            <person name="Modenutti C."/>
        </authorList>
    </citation>
    <scope>NUCLEOTIDE SEQUENCE [LARGE SCALE GENOMIC DNA]</scope>
</reference>
<proteinExistence type="predicted"/>
<keyword evidence="2" id="KW-1185">Reference proteome</keyword>
<name>A0ABC8U7B0_9AQUA</name>
<gene>
    <name evidence="1" type="ORF">ILEXP_LOCUS45996</name>
</gene>
<evidence type="ECO:0000313" key="1">
    <source>
        <dbReference type="EMBL" id="CAK9176159.1"/>
    </source>
</evidence>
<dbReference type="EMBL" id="CAUOFW020006758">
    <property type="protein sequence ID" value="CAK9176159.1"/>
    <property type="molecule type" value="Genomic_DNA"/>
</dbReference>